<name>A0A5S3PAQ7_9RHOB</name>
<evidence type="ECO:0000313" key="3">
    <source>
        <dbReference type="EMBL" id="TMM50604.1"/>
    </source>
</evidence>
<keyword evidence="1" id="KW-0175">Coiled coil</keyword>
<proteinExistence type="predicted"/>
<reference evidence="3 4" key="1">
    <citation type="submission" date="2019-05" db="EMBL/GenBank/DDBJ databases">
        <title>Sulfitobacter sabulilitoris sp. nov., isolated from a marine sand.</title>
        <authorList>
            <person name="Yoon J.-H."/>
        </authorList>
    </citation>
    <scope>NUCLEOTIDE SEQUENCE [LARGE SCALE GENOMIC DNA]</scope>
    <source>
        <strain evidence="3 4">HSMS-29</strain>
    </source>
</reference>
<accession>A0A5S3PAQ7</accession>
<protein>
    <submittedName>
        <fullName evidence="3">DUF883 domain-containing protein</fullName>
    </submittedName>
</protein>
<dbReference type="Pfam" id="PF19029">
    <property type="entry name" value="DUF883_C"/>
    <property type="match status" value="1"/>
</dbReference>
<feature type="coiled-coil region" evidence="1">
    <location>
        <begin position="9"/>
        <end position="36"/>
    </location>
</feature>
<dbReference type="RefSeq" id="WP_138663580.1">
    <property type="nucleotide sequence ID" value="NZ_VANS01000006.1"/>
</dbReference>
<evidence type="ECO:0000259" key="2">
    <source>
        <dbReference type="Pfam" id="PF19029"/>
    </source>
</evidence>
<dbReference type="AlphaFoldDB" id="A0A5S3PAQ7"/>
<evidence type="ECO:0000313" key="4">
    <source>
        <dbReference type="Proteomes" id="UP000309550"/>
    </source>
</evidence>
<dbReference type="InterPro" id="IPR043605">
    <property type="entry name" value="DUF883_C"/>
</dbReference>
<comment type="caution">
    <text evidence="3">The sequence shown here is derived from an EMBL/GenBank/DDBJ whole genome shotgun (WGS) entry which is preliminary data.</text>
</comment>
<feature type="domain" description="DUF883" evidence="2">
    <location>
        <begin position="74"/>
        <end position="103"/>
    </location>
</feature>
<organism evidence="3 4">
    <name type="scientific">Sulfitobacter sabulilitoris</name>
    <dbReference type="NCBI Taxonomy" id="2562655"/>
    <lineage>
        <taxon>Bacteria</taxon>
        <taxon>Pseudomonadati</taxon>
        <taxon>Pseudomonadota</taxon>
        <taxon>Alphaproteobacteria</taxon>
        <taxon>Rhodobacterales</taxon>
        <taxon>Roseobacteraceae</taxon>
        <taxon>Sulfitobacter</taxon>
    </lineage>
</organism>
<dbReference type="OrthoDB" id="8373403at2"/>
<dbReference type="EMBL" id="VANS01000006">
    <property type="protein sequence ID" value="TMM50604.1"/>
    <property type="molecule type" value="Genomic_DNA"/>
</dbReference>
<evidence type="ECO:0000256" key="1">
    <source>
        <dbReference type="SAM" id="Coils"/>
    </source>
</evidence>
<sequence length="103" mass="10834">MAQKTTASGSNAEVTIDDLSNQIATLKNDLASLTQTLGNYGKSKQAELTETARATAHDLAETGRARAVHTQEQAEDFVRTQPATALGIAAGLGFLIGMMTARK</sequence>
<dbReference type="Proteomes" id="UP000309550">
    <property type="component" value="Unassembled WGS sequence"/>
</dbReference>
<gene>
    <name evidence="3" type="ORF">FDT80_17265</name>
</gene>
<keyword evidence="4" id="KW-1185">Reference proteome</keyword>